<dbReference type="Gene3D" id="1.25.40.180">
    <property type="match status" value="2"/>
</dbReference>
<dbReference type="FunFam" id="1.25.40.180:FF:000009">
    <property type="entry name" value="programmed cell death protein 4"/>
    <property type="match status" value="1"/>
</dbReference>
<keyword evidence="4" id="KW-0963">Cytoplasm</keyword>
<keyword evidence="5" id="KW-0677">Repeat</keyword>
<feature type="region of interest" description="Disordered" evidence="7">
    <location>
        <begin position="31"/>
        <end position="64"/>
    </location>
</feature>
<evidence type="ECO:0000256" key="7">
    <source>
        <dbReference type="SAM" id="MobiDB-lite"/>
    </source>
</evidence>
<comment type="subcellular location">
    <subcellularLocation>
        <location evidence="1">Cytoplasm</location>
    </subcellularLocation>
</comment>
<dbReference type="Proteomes" id="UP000678499">
    <property type="component" value="Unassembled WGS sequence"/>
</dbReference>
<evidence type="ECO:0000256" key="1">
    <source>
        <dbReference type="ARBA" id="ARBA00004496"/>
    </source>
</evidence>
<dbReference type="PANTHER" id="PTHR12626:SF0">
    <property type="entry name" value="PROGRAMMED CELL DEATH PROTEIN 4"/>
    <property type="match status" value="1"/>
</dbReference>
<dbReference type="Pfam" id="PF02847">
    <property type="entry name" value="MA3"/>
    <property type="match status" value="2"/>
</dbReference>
<dbReference type="FunFam" id="1.25.40.180:FF:000008">
    <property type="entry name" value="Programmed cell death protein 4"/>
    <property type="match status" value="1"/>
</dbReference>
<dbReference type="EMBL" id="OA887285">
    <property type="protein sequence ID" value="CAD7283339.1"/>
    <property type="molecule type" value="Genomic_DNA"/>
</dbReference>
<dbReference type="OrthoDB" id="414546at2759"/>
<dbReference type="AlphaFoldDB" id="A0A7R9BXF3"/>
<accession>A0A7R9BXF3</accession>
<evidence type="ECO:0000256" key="3">
    <source>
        <dbReference type="ARBA" id="ARBA00014414"/>
    </source>
</evidence>
<protein>
    <recommendedName>
        <fullName evidence="3">Programmed cell death protein 4</fullName>
    </recommendedName>
</protein>
<dbReference type="SMART" id="SM00544">
    <property type="entry name" value="MA3"/>
    <property type="match status" value="2"/>
</dbReference>
<evidence type="ECO:0000256" key="2">
    <source>
        <dbReference type="ARBA" id="ARBA00005497"/>
    </source>
</evidence>
<evidence type="ECO:0000313" key="10">
    <source>
        <dbReference type="Proteomes" id="UP000678499"/>
    </source>
</evidence>
<feature type="compositionally biased region" description="Gly residues" evidence="7">
    <location>
        <begin position="93"/>
        <end position="104"/>
    </location>
</feature>
<dbReference type="GO" id="GO:0005634">
    <property type="term" value="C:nucleus"/>
    <property type="evidence" value="ECO:0007669"/>
    <property type="project" value="TreeGrafter"/>
</dbReference>
<keyword evidence="6" id="KW-0539">Nucleus</keyword>
<evidence type="ECO:0000256" key="4">
    <source>
        <dbReference type="ARBA" id="ARBA00022490"/>
    </source>
</evidence>
<gene>
    <name evidence="9" type="ORF">NMOB1V02_LOCUS10955</name>
</gene>
<proteinExistence type="inferred from homology"/>
<organism evidence="9">
    <name type="scientific">Notodromas monacha</name>
    <dbReference type="NCBI Taxonomy" id="399045"/>
    <lineage>
        <taxon>Eukaryota</taxon>
        <taxon>Metazoa</taxon>
        <taxon>Ecdysozoa</taxon>
        <taxon>Arthropoda</taxon>
        <taxon>Crustacea</taxon>
        <taxon>Oligostraca</taxon>
        <taxon>Ostracoda</taxon>
        <taxon>Podocopa</taxon>
        <taxon>Podocopida</taxon>
        <taxon>Cypridocopina</taxon>
        <taxon>Cypridoidea</taxon>
        <taxon>Cyprididae</taxon>
        <taxon>Notodromas</taxon>
    </lineage>
</organism>
<feature type="domain" description="MI" evidence="8">
    <location>
        <begin position="311"/>
        <end position="434"/>
    </location>
</feature>
<dbReference type="SUPFAM" id="SSF48371">
    <property type="entry name" value="ARM repeat"/>
    <property type="match status" value="2"/>
</dbReference>
<dbReference type="InterPro" id="IPR003891">
    <property type="entry name" value="Initiation_fac_eIF4g_MI"/>
</dbReference>
<evidence type="ECO:0000313" key="9">
    <source>
        <dbReference type="EMBL" id="CAD7283339.1"/>
    </source>
</evidence>
<evidence type="ECO:0000256" key="6">
    <source>
        <dbReference type="ARBA" id="ARBA00023242"/>
    </source>
</evidence>
<dbReference type="PANTHER" id="PTHR12626">
    <property type="entry name" value="PROGRAMMED CELL DEATH 4"/>
    <property type="match status" value="1"/>
</dbReference>
<feature type="region of interest" description="Disordered" evidence="7">
    <location>
        <begin position="83"/>
        <end position="130"/>
    </location>
</feature>
<sequence length="459" mass="51389">MSRKVLFWVDHAMSEADVSKTEEQLMAELEAGTEVSSVEAHPDRKIKRHTRRPRCGSGGDVAETANVPAPKLELKYGKNSRRSRNIYGRGLPKKGGAGGKGVWGRPGLSELAETEEVDERDPNYDSDSLDMDGNVKVTTLMPVLSVEEFRAFAAPIFQEYFLNSDTDDAISSLLEGNIAGNRHSVVSLIIEIAMEHKASHRELASVFLAEAYHVLCFQRDYAKGFDELLENLPDLVLDTPDGSKVLGKFLARAIADDCLPPAYLNDYKGKVECEHARNTLNTANTLLSMKHGLARLDTIWGQGGATRPTKSLSREIIMFLKEYLDSGDVHEAHRCLTELEVPHFHHEVVYEAVIMALESLSESVEDRLLKLLKYFADALVITPEQMKNGFFRVYEEMPDICLDVPPAYSYLERIVYKCDREKIVLKDVVTRLPARGRKRFVSEGDGGALKGYDYVSPYV</sequence>
<dbReference type="PROSITE" id="PS51366">
    <property type="entry name" value="MI"/>
    <property type="match status" value="2"/>
</dbReference>
<comment type="similarity">
    <text evidence="2">Belongs to the PDCD4 family.</text>
</comment>
<dbReference type="GO" id="GO:0045892">
    <property type="term" value="P:negative regulation of DNA-templated transcription"/>
    <property type="evidence" value="ECO:0007669"/>
    <property type="project" value="InterPro"/>
</dbReference>
<name>A0A7R9BXF3_9CRUS</name>
<evidence type="ECO:0000256" key="5">
    <source>
        <dbReference type="ARBA" id="ARBA00022737"/>
    </source>
</evidence>
<reference evidence="9" key="1">
    <citation type="submission" date="2020-11" db="EMBL/GenBank/DDBJ databases">
        <authorList>
            <person name="Tran Van P."/>
        </authorList>
    </citation>
    <scope>NUCLEOTIDE SEQUENCE</scope>
</reference>
<dbReference type="EMBL" id="CAJPEX010005248">
    <property type="protein sequence ID" value="CAG0923491.1"/>
    <property type="molecule type" value="Genomic_DNA"/>
</dbReference>
<evidence type="ECO:0000259" key="8">
    <source>
        <dbReference type="PROSITE" id="PS51366"/>
    </source>
</evidence>
<feature type="compositionally biased region" description="Basic residues" evidence="7">
    <location>
        <begin position="44"/>
        <end position="54"/>
    </location>
</feature>
<dbReference type="InterPro" id="IPR016024">
    <property type="entry name" value="ARM-type_fold"/>
</dbReference>
<dbReference type="InterPro" id="IPR039778">
    <property type="entry name" value="PDCD4"/>
</dbReference>
<keyword evidence="10" id="KW-1185">Reference proteome</keyword>
<dbReference type="GO" id="GO:0005829">
    <property type="term" value="C:cytosol"/>
    <property type="evidence" value="ECO:0007669"/>
    <property type="project" value="TreeGrafter"/>
</dbReference>
<feature type="domain" description="MI" evidence="8">
    <location>
        <begin position="148"/>
        <end position="269"/>
    </location>
</feature>